<comment type="caution">
    <text evidence="2">The sequence shown here is derived from an EMBL/GenBank/DDBJ whole genome shotgun (WGS) entry which is preliminary data.</text>
</comment>
<gene>
    <name evidence="2" type="ORF">LMG19083_03797</name>
</gene>
<dbReference type="EMBL" id="CATZBU010000011">
    <property type="protein sequence ID" value="CAJ0802916.1"/>
    <property type="molecule type" value="Genomic_DNA"/>
</dbReference>
<evidence type="ECO:0000313" key="3">
    <source>
        <dbReference type="Proteomes" id="UP001189813"/>
    </source>
</evidence>
<name>A0ABM9JU54_9RALS</name>
<evidence type="ECO:0000256" key="1">
    <source>
        <dbReference type="SAM" id="Phobius"/>
    </source>
</evidence>
<reference evidence="2 3" key="1">
    <citation type="submission" date="2023-07" db="EMBL/GenBank/DDBJ databases">
        <authorList>
            <person name="Peeters C."/>
        </authorList>
    </citation>
    <scope>NUCLEOTIDE SEQUENCE [LARGE SCALE GENOMIC DNA]</scope>
    <source>
        <strain evidence="2 3">LMG 19083</strain>
    </source>
</reference>
<accession>A0ABM9JU54</accession>
<proteinExistence type="predicted"/>
<keyword evidence="1" id="KW-0812">Transmembrane</keyword>
<keyword evidence="3" id="KW-1185">Reference proteome</keyword>
<sequence>MANRLHRQFLAISRLDVSLTPRKSGNLFANRNHYRLYFAYRHNRLNANRVRLSQHCCSCGPTIPVTLAATPLASTLGAMELLLSLLISIGVSLIVFGKR</sequence>
<evidence type="ECO:0000313" key="2">
    <source>
        <dbReference type="EMBL" id="CAJ0802916.1"/>
    </source>
</evidence>
<organism evidence="2 3">
    <name type="scientific">Ralstonia psammae</name>
    <dbReference type="NCBI Taxonomy" id="3058598"/>
    <lineage>
        <taxon>Bacteria</taxon>
        <taxon>Pseudomonadati</taxon>
        <taxon>Pseudomonadota</taxon>
        <taxon>Betaproteobacteria</taxon>
        <taxon>Burkholderiales</taxon>
        <taxon>Burkholderiaceae</taxon>
        <taxon>Ralstonia</taxon>
    </lineage>
</organism>
<protein>
    <submittedName>
        <fullName evidence="2">Uncharacterized protein</fullName>
    </submittedName>
</protein>
<keyword evidence="1" id="KW-1133">Transmembrane helix</keyword>
<dbReference type="Proteomes" id="UP001189813">
    <property type="component" value="Unassembled WGS sequence"/>
</dbReference>
<feature type="transmembrane region" description="Helical" evidence="1">
    <location>
        <begin position="76"/>
        <end position="96"/>
    </location>
</feature>
<keyword evidence="1" id="KW-0472">Membrane</keyword>